<gene>
    <name evidence="1" type="ORF">Pint_28570</name>
</gene>
<keyword evidence="2" id="KW-1185">Reference proteome</keyword>
<protein>
    <submittedName>
        <fullName evidence="1">Uncharacterized protein</fullName>
    </submittedName>
</protein>
<reference evidence="2" key="1">
    <citation type="journal article" date="2023" name="G3 (Bethesda)">
        <title>Genome assembly and association tests identify interacting loci associated with vigor, precocity, and sex in interspecific pistachio rootstocks.</title>
        <authorList>
            <person name="Palmer W."/>
            <person name="Jacygrad E."/>
            <person name="Sagayaradj S."/>
            <person name="Cavanaugh K."/>
            <person name="Han R."/>
            <person name="Bertier L."/>
            <person name="Beede B."/>
            <person name="Kafkas S."/>
            <person name="Golino D."/>
            <person name="Preece J."/>
            <person name="Michelmore R."/>
        </authorList>
    </citation>
    <scope>NUCLEOTIDE SEQUENCE [LARGE SCALE GENOMIC DNA]</scope>
</reference>
<organism evidence="1 2">
    <name type="scientific">Pistacia integerrima</name>
    <dbReference type="NCBI Taxonomy" id="434235"/>
    <lineage>
        <taxon>Eukaryota</taxon>
        <taxon>Viridiplantae</taxon>
        <taxon>Streptophyta</taxon>
        <taxon>Embryophyta</taxon>
        <taxon>Tracheophyta</taxon>
        <taxon>Spermatophyta</taxon>
        <taxon>Magnoliopsida</taxon>
        <taxon>eudicotyledons</taxon>
        <taxon>Gunneridae</taxon>
        <taxon>Pentapetalae</taxon>
        <taxon>rosids</taxon>
        <taxon>malvids</taxon>
        <taxon>Sapindales</taxon>
        <taxon>Anacardiaceae</taxon>
        <taxon>Pistacia</taxon>
    </lineage>
</organism>
<name>A0ACC0YSE5_9ROSI</name>
<evidence type="ECO:0000313" key="2">
    <source>
        <dbReference type="Proteomes" id="UP001163603"/>
    </source>
</evidence>
<dbReference type="Proteomes" id="UP001163603">
    <property type="component" value="Chromosome 5"/>
</dbReference>
<sequence length="519" mass="55996">MAEANCFNSLYVLLMLLCCATCSYGFGTFGFSIHHRFSDPVKGIMAVDDLPDKGSFSYYSAMAHRDRVFHVHGRGRGLATESDQTPLTFEYGNDTYRLNSLGFLYYANVSLGTPALSYLVALDTGSDLFWLPCDCTSCVHGLNTTTGQVIEFNIYSPNASSTSSKVTCNSSLCESQSQCPSTTSNCPYQVRYISEGTSSTGTLVEDVLHLITNDDNSKPFNPRITFGCGRVQTGSFLDGAAPNGLFGLGVANQSVPSILASQGLIPNSFSMCFGNDGVGRISFGDQGNSGQGETPFSLRQSHPTYNVTVTKIEVGGSASDLEFTAIFDSGTSFTYLNDPAYTQISESFNNLAQEKRFTSESSQLPFDYCYVLSLNQSNFSYPVVNLTMKGGNPFYVNDPIVVVSAEDISLYCLGVVKSDDVNIIGQNFMTGYNMVFNREKNVLGWTPSNCYNESSTSIFPVSPPTNSAVPPATAVNPEARTSNSNNTPISAPTTGSHSPNLHPFTCAIMMLLVSFLAVV</sequence>
<comment type="caution">
    <text evidence="1">The sequence shown here is derived from an EMBL/GenBank/DDBJ whole genome shotgun (WGS) entry which is preliminary data.</text>
</comment>
<proteinExistence type="predicted"/>
<dbReference type="EMBL" id="CM047740">
    <property type="protein sequence ID" value="KAJ0040995.1"/>
    <property type="molecule type" value="Genomic_DNA"/>
</dbReference>
<evidence type="ECO:0000313" key="1">
    <source>
        <dbReference type="EMBL" id="KAJ0040995.1"/>
    </source>
</evidence>
<accession>A0ACC0YSE5</accession>